<feature type="signal peptide" evidence="1">
    <location>
        <begin position="1"/>
        <end position="18"/>
    </location>
</feature>
<dbReference type="SUPFAM" id="SSF56436">
    <property type="entry name" value="C-type lectin-like"/>
    <property type="match status" value="2"/>
</dbReference>
<comment type="caution">
    <text evidence="3">The sequence shown here is derived from an EMBL/GenBank/DDBJ whole genome shotgun (WGS) entry which is preliminary data.</text>
</comment>
<name>A0A9P1IDH0_9PELO</name>
<protein>
    <recommendedName>
        <fullName evidence="2">C-type lectin domain-containing protein</fullName>
    </recommendedName>
</protein>
<dbReference type="Proteomes" id="UP001152747">
    <property type="component" value="Unassembled WGS sequence"/>
</dbReference>
<proteinExistence type="predicted"/>
<dbReference type="PANTHER" id="PTHR47753:SF4">
    <property type="entry name" value="C-TYPE LECTIN DOMAIN-CONTAINING PROTEIN"/>
    <property type="match status" value="1"/>
</dbReference>
<gene>
    <name evidence="3" type="ORF">CAMP_LOCUS6384</name>
</gene>
<dbReference type="InterPro" id="IPR001304">
    <property type="entry name" value="C-type_lectin-like"/>
</dbReference>
<dbReference type="Gene3D" id="3.10.100.10">
    <property type="entry name" value="Mannose-Binding Protein A, subunit A"/>
    <property type="match status" value="2"/>
</dbReference>
<dbReference type="PANTHER" id="PTHR47753">
    <property type="entry name" value="C-TYPE LECTIN-RELATED"/>
    <property type="match status" value="1"/>
</dbReference>
<evidence type="ECO:0000313" key="3">
    <source>
        <dbReference type="EMBL" id="CAI5443747.1"/>
    </source>
</evidence>
<feature type="chain" id="PRO_5040311878" description="C-type lectin domain-containing protein" evidence="1">
    <location>
        <begin position="19"/>
        <end position="494"/>
    </location>
</feature>
<accession>A0A9P1IDH0</accession>
<keyword evidence="4" id="KW-1185">Reference proteome</keyword>
<organism evidence="3 4">
    <name type="scientific">Caenorhabditis angaria</name>
    <dbReference type="NCBI Taxonomy" id="860376"/>
    <lineage>
        <taxon>Eukaryota</taxon>
        <taxon>Metazoa</taxon>
        <taxon>Ecdysozoa</taxon>
        <taxon>Nematoda</taxon>
        <taxon>Chromadorea</taxon>
        <taxon>Rhabditida</taxon>
        <taxon>Rhabditina</taxon>
        <taxon>Rhabditomorpha</taxon>
        <taxon>Rhabditoidea</taxon>
        <taxon>Rhabditidae</taxon>
        <taxon>Peloderinae</taxon>
        <taxon>Caenorhabditis</taxon>
    </lineage>
</organism>
<dbReference type="AlphaFoldDB" id="A0A9P1IDH0"/>
<sequence>MDALKIILLYVLFALTLQSSIRDESFVRFCGKVGGGVTTTTGNNLNGMTCRVTWNILTNNDEVEQVCKIKAPYPLKAFEVNINKKAECTYENVYTCRPDYTQINGYCYRVMSDKLISYEDAEKKCKSQKTKLEISGKEVTSAIVDLFDEDLIRIFEFYFEEMRSIWIQPRDDYKDQIDYEGDSENYAIVYGMATFYNVGPNSLIKMPKNHRAQAMCHYRAEETPNSFGYNAKKLAKYYYPTLQRGDLTVWRTSGSYNYWTQNQDKSFAINQCQKSMAAIAGNTEIDVFNPTKDNMKILREDDAVKESFIKAYSPSYLCCYDVPSYYDRGWHYDHYSIILHFSKSYSPFVCNQNTKLPHMSSALYSFSPQYHSYLCRERVGTFLLFSEPVSGIDNVEVFNRQDAPHLCSIYFENIRVRTKCPDGWKMYQRENERIVCHNMFTVQRNYDDAQKLCGLQGAQLSTFTSKEEYDFLRNVDASPWIGARKENQLSTLYS</sequence>
<dbReference type="Pfam" id="PF00059">
    <property type="entry name" value="Lectin_C"/>
    <property type="match status" value="1"/>
</dbReference>
<reference evidence="3" key="1">
    <citation type="submission" date="2022-11" db="EMBL/GenBank/DDBJ databases">
        <authorList>
            <person name="Kikuchi T."/>
        </authorList>
    </citation>
    <scope>NUCLEOTIDE SEQUENCE</scope>
    <source>
        <strain evidence="3">PS1010</strain>
    </source>
</reference>
<evidence type="ECO:0000313" key="4">
    <source>
        <dbReference type="Proteomes" id="UP001152747"/>
    </source>
</evidence>
<dbReference type="EMBL" id="CANHGI010000002">
    <property type="protein sequence ID" value="CAI5443747.1"/>
    <property type="molecule type" value="Genomic_DNA"/>
</dbReference>
<evidence type="ECO:0000259" key="2">
    <source>
        <dbReference type="Pfam" id="PF00059"/>
    </source>
</evidence>
<keyword evidence="1" id="KW-0732">Signal</keyword>
<dbReference type="InterPro" id="IPR016186">
    <property type="entry name" value="C-type_lectin-like/link_sf"/>
</dbReference>
<dbReference type="CDD" id="cd00037">
    <property type="entry name" value="CLECT"/>
    <property type="match status" value="1"/>
</dbReference>
<dbReference type="InterPro" id="IPR016187">
    <property type="entry name" value="CTDL_fold"/>
</dbReference>
<evidence type="ECO:0000256" key="1">
    <source>
        <dbReference type="SAM" id="SignalP"/>
    </source>
</evidence>
<feature type="domain" description="C-type lectin" evidence="2">
    <location>
        <begin position="443"/>
        <end position="489"/>
    </location>
</feature>